<dbReference type="EMBL" id="JBHTNZ010000054">
    <property type="protein sequence ID" value="MFD1463994.1"/>
    <property type="molecule type" value="Genomic_DNA"/>
</dbReference>
<keyword evidence="1" id="KW-0472">Membrane</keyword>
<evidence type="ECO:0000256" key="1">
    <source>
        <dbReference type="SAM" id="Phobius"/>
    </source>
</evidence>
<keyword evidence="3" id="KW-1185">Reference proteome</keyword>
<accession>A0ABW4DJ91</accession>
<feature type="transmembrane region" description="Helical" evidence="1">
    <location>
        <begin position="6"/>
        <end position="25"/>
    </location>
</feature>
<dbReference type="RefSeq" id="WP_229524189.1">
    <property type="nucleotide sequence ID" value="NZ_JAFFQR010000063.1"/>
</dbReference>
<keyword evidence="1" id="KW-1133">Transmembrane helix</keyword>
<organism evidence="2 3">
    <name type="scientific">Paenibacillus farraposensis</name>
    <dbReference type="NCBI Taxonomy" id="2807095"/>
    <lineage>
        <taxon>Bacteria</taxon>
        <taxon>Bacillati</taxon>
        <taxon>Bacillota</taxon>
        <taxon>Bacilli</taxon>
        <taxon>Bacillales</taxon>
        <taxon>Paenibacillaceae</taxon>
        <taxon>Paenibacillus</taxon>
    </lineage>
</organism>
<name>A0ABW4DJ91_9BACL</name>
<evidence type="ECO:0000313" key="2">
    <source>
        <dbReference type="EMBL" id="MFD1463994.1"/>
    </source>
</evidence>
<comment type="caution">
    <text evidence="2">The sequence shown here is derived from an EMBL/GenBank/DDBJ whole genome shotgun (WGS) entry which is preliminary data.</text>
</comment>
<evidence type="ECO:0000313" key="3">
    <source>
        <dbReference type="Proteomes" id="UP001597340"/>
    </source>
</evidence>
<dbReference type="Proteomes" id="UP001597340">
    <property type="component" value="Unassembled WGS sequence"/>
</dbReference>
<reference evidence="3" key="1">
    <citation type="journal article" date="2019" name="Int. J. Syst. Evol. Microbiol.">
        <title>The Global Catalogue of Microorganisms (GCM) 10K type strain sequencing project: providing services to taxonomists for standard genome sequencing and annotation.</title>
        <authorList>
            <consortium name="The Broad Institute Genomics Platform"/>
            <consortium name="The Broad Institute Genome Sequencing Center for Infectious Disease"/>
            <person name="Wu L."/>
            <person name="Ma J."/>
        </authorList>
    </citation>
    <scope>NUCLEOTIDE SEQUENCE [LARGE SCALE GENOMIC DNA]</scope>
    <source>
        <strain evidence="3">CCM 9147</strain>
    </source>
</reference>
<gene>
    <name evidence="2" type="ORF">ACFQ5D_22160</name>
</gene>
<protein>
    <submittedName>
        <fullName evidence="2">Uncharacterized protein</fullName>
    </submittedName>
</protein>
<proteinExistence type="predicted"/>
<sequence length="47" mass="5479">MRNKKLIIFGLIAVLILAALFYGSFYKKNKEVEWLYDRLGGATDRKN</sequence>
<keyword evidence="1" id="KW-0812">Transmembrane</keyword>